<dbReference type="InterPro" id="IPR011009">
    <property type="entry name" value="Kinase-like_dom_sf"/>
</dbReference>
<feature type="compositionally biased region" description="Basic and acidic residues" evidence="3">
    <location>
        <begin position="880"/>
        <end position="903"/>
    </location>
</feature>
<protein>
    <recommendedName>
        <fullName evidence="4">Protein kinase domain-containing protein</fullName>
    </recommendedName>
</protein>
<dbReference type="GO" id="GO:0004674">
    <property type="term" value="F:protein serine/threonine kinase activity"/>
    <property type="evidence" value="ECO:0007669"/>
    <property type="project" value="TreeGrafter"/>
</dbReference>
<dbReference type="STRING" id="230819.A0A5C3LGK9"/>
<dbReference type="Proteomes" id="UP000307440">
    <property type="component" value="Unassembled WGS sequence"/>
</dbReference>
<feature type="compositionally biased region" description="Polar residues" evidence="3">
    <location>
        <begin position="942"/>
        <end position="957"/>
    </location>
</feature>
<dbReference type="InterPro" id="IPR051681">
    <property type="entry name" value="Ser/Thr_Kinases-Pseudokinases"/>
</dbReference>
<keyword evidence="2" id="KW-0677">Repeat</keyword>
<keyword evidence="6" id="KW-1185">Reference proteome</keyword>
<feature type="compositionally biased region" description="Polar residues" evidence="3">
    <location>
        <begin position="908"/>
        <end position="923"/>
    </location>
</feature>
<evidence type="ECO:0000259" key="4">
    <source>
        <dbReference type="PROSITE" id="PS50011"/>
    </source>
</evidence>
<comment type="similarity">
    <text evidence="1">Belongs to the protein kinase superfamily. TKL Ser/Thr protein kinase family. ROCO subfamily.</text>
</comment>
<dbReference type="PROSITE" id="PS50011">
    <property type="entry name" value="PROTEIN_KINASE_DOM"/>
    <property type="match status" value="1"/>
</dbReference>
<evidence type="ECO:0000313" key="5">
    <source>
        <dbReference type="EMBL" id="TFK27661.1"/>
    </source>
</evidence>
<dbReference type="InterPro" id="IPR000719">
    <property type="entry name" value="Prot_kinase_dom"/>
</dbReference>
<feature type="compositionally biased region" description="Basic and acidic residues" evidence="3">
    <location>
        <begin position="971"/>
        <end position="983"/>
    </location>
</feature>
<dbReference type="PANTHER" id="PTHR44329">
    <property type="entry name" value="SERINE/THREONINE-PROTEIN KINASE TNNI3K-RELATED"/>
    <property type="match status" value="1"/>
</dbReference>
<feature type="region of interest" description="Disordered" evidence="3">
    <location>
        <begin position="871"/>
        <end position="1002"/>
    </location>
</feature>
<dbReference type="SUPFAM" id="SSF56112">
    <property type="entry name" value="Protein kinase-like (PK-like)"/>
    <property type="match status" value="1"/>
</dbReference>
<dbReference type="AlphaFoldDB" id="A0A5C3LGK9"/>
<evidence type="ECO:0000313" key="6">
    <source>
        <dbReference type="Proteomes" id="UP000307440"/>
    </source>
</evidence>
<dbReference type="InterPro" id="IPR027417">
    <property type="entry name" value="P-loop_NTPase"/>
</dbReference>
<accession>A0A5C3LGK9</accession>
<dbReference type="SUPFAM" id="SSF52540">
    <property type="entry name" value="P-loop containing nucleoside triphosphate hydrolases"/>
    <property type="match status" value="1"/>
</dbReference>
<dbReference type="PROSITE" id="PS00108">
    <property type="entry name" value="PROTEIN_KINASE_ST"/>
    <property type="match status" value="1"/>
</dbReference>
<dbReference type="Pfam" id="PF07714">
    <property type="entry name" value="PK_Tyr_Ser-Thr"/>
    <property type="match status" value="1"/>
</dbReference>
<organism evidence="5 6">
    <name type="scientific">Coprinopsis marcescibilis</name>
    <name type="common">Agaric fungus</name>
    <name type="synonym">Psathyrella marcescibilis</name>
    <dbReference type="NCBI Taxonomy" id="230819"/>
    <lineage>
        <taxon>Eukaryota</taxon>
        <taxon>Fungi</taxon>
        <taxon>Dikarya</taxon>
        <taxon>Basidiomycota</taxon>
        <taxon>Agaricomycotina</taxon>
        <taxon>Agaricomycetes</taxon>
        <taxon>Agaricomycetidae</taxon>
        <taxon>Agaricales</taxon>
        <taxon>Agaricineae</taxon>
        <taxon>Psathyrellaceae</taxon>
        <taxon>Coprinopsis</taxon>
    </lineage>
</organism>
<dbReference type="InterPro" id="IPR056884">
    <property type="entry name" value="NPHP3-like_N"/>
</dbReference>
<sequence>MSILPGAVGASFERCTLNATQVYNQLRDTGPLAYLQQISPSGATHDSDERYPAPKCYPHTRGQLIAGVFAWVKDPRRRHTTFWLYAPVGMGKTAIAQTVSELCEAEGLLAATFFFSRTAVDRNQATKLVSSLAFQLSSSIPSVKPHIENAITTYPAILTKSLPAQLQKLIIEPFSKLSAFSSDRLVVIDGLDETVGFKNVSKEEEQRLILELVEAIQAAGLPLIFLILSRPESWIKEGFESIPNLCKRTSQLDLYKESDADADIESYLRSEFARISRRSINNSFGQWPSNEAISELVLRASGQFLYATTVIRYIDESAHRPQDRLQNITFTGHPERNPLESLDNLYHEILDRSPNRDITMEVLGCLMCDFSHIFKVKYSPIRACQIICDWTPQALSNLHSIVRIDDGPPPSRSPFYHPNFVEFLESPTRSKGFHLRKYQYLPRLLEKCFAYLCTAALSNRSEPDDVVAYALHMWHIYRCNDRDQFLEGVQPENAIRIQESPPSLPLSLQHFAQDIKGTDSQDIINTLQWLLDHPAENEILDKVKLSRLLFSLSKRLRRYPQCLVLRGVVRGPLSYASGSFSDVWRADFLGQGIGLKVVKTHGRSDVDKVVKAFSREGILWSHISHLNILPFYGLYRLGSSSGEMCLVSPWMDNGTLPHFLKENTTANRVLLMSDVAHGLRYLHSQNIIHGDLKGQNVLIQSSGRACLADFGLSCVGEEINEAWSTGSSACMAGTMRWQAPELLSPDEDNPIPTAESDIFAFSSVCYEIFVSRIPFYERSRDIAVIFLILQGRLPTKPMSCDPSFRSWGLTEQIWGIMEHCWSFEPAERPSIEHIINSLKLEDVRDDRPGNGGLVLSPSRFRQAVYDMQGEEGSLAGSFTSERRPNTDKLELTEPNKAVHDVQGKEGSPTGSFTSEKRPNTGSLELTEPNKAVHDVQGKEGSPTGSFTSEKRPNTGSLELTEPNKALTDTDGGARQEGKDETRNRRSRVSNYISSFKQKLRASRAAIRRQLSGLSRT</sequence>
<gene>
    <name evidence="5" type="ORF">FA15DRAFT_666121</name>
</gene>
<dbReference type="GO" id="GO:0005524">
    <property type="term" value="F:ATP binding"/>
    <property type="evidence" value="ECO:0007669"/>
    <property type="project" value="InterPro"/>
</dbReference>
<name>A0A5C3LGK9_COPMA</name>
<dbReference type="SMART" id="SM00220">
    <property type="entry name" value="S_TKc"/>
    <property type="match status" value="1"/>
</dbReference>
<dbReference type="Gene3D" id="1.10.510.10">
    <property type="entry name" value="Transferase(Phosphotransferase) domain 1"/>
    <property type="match status" value="1"/>
</dbReference>
<evidence type="ECO:0000256" key="2">
    <source>
        <dbReference type="ARBA" id="ARBA00022737"/>
    </source>
</evidence>
<feature type="domain" description="Protein kinase" evidence="4">
    <location>
        <begin position="569"/>
        <end position="840"/>
    </location>
</feature>
<dbReference type="EMBL" id="ML210162">
    <property type="protein sequence ID" value="TFK27661.1"/>
    <property type="molecule type" value="Genomic_DNA"/>
</dbReference>
<reference evidence="5 6" key="1">
    <citation type="journal article" date="2019" name="Nat. Ecol. Evol.">
        <title>Megaphylogeny resolves global patterns of mushroom evolution.</title>
        <authorList>
            <person name="Varga T."/>
            <person name="Krizsan K."/>
            <person name="Foldi C."/>
            <person name="Dima B."/>
            <person name="Sanchez-Garcia M."/>
            <person name="Sanchez-Ramirez S."/>
            <person name="Szollosi G.J."/>
            <person name="Szarkandi J.G."/>
            <person name="Papp V."/>
            <person name="Albert L."/>
            <person name="Andreopoulos W."/>
            <person name="Angelini C."/>
            <person name="Antonin V."/>
            <person name="Barry K.W."/>
            <person name="Bougher N.L."/>
            <person name="Buchanan P."/>
            <person name="Buyck B."/>
            <person name="Bense V."/>
            <person name="Catcheside P."/>
            <person name="Chovatia M."/>
            <person name="Cooper J."/>
            <person name="Damon W."/>
            <person name="Desjardin D."/>
            <person name="Finy P."/>
            <person name="Geml J."/>
            <person name="Haridas S."/>
            <person name="Hughes K."/>
            <person name="Justo A."/>
            <person name="Karasinski D."/>
            <person name="Kautmanova I."/>
            <person name="Kiss B."/>
            <person name="Kocsube S."/>
            <person name="Kotiranta H."/>
            <person name="LaButti K.M."/>
            <person name="Lechner B.E."/>
            <person name="Liimatainen K."/>
            <person name="Lipzen A."/>
            <person name="Lukacs Z."/>
            <person name="Mihaltcheva S."/>
            <person name="Morgado L.N."/>
            <person name="Niskanen T."/>
            <person name="Noordeloos M.E."/>
            <person name="Ohm R.A."/>
            <person name="Ortiz-Santana B."/>
            <person name="Ovrebo C."/>
            <person name="Racz N."/>
            <person name="Riley R."/>
            <person name="Savchenko A."/>
            <person name="Shiryaev A."/>
            <person name="Soop K."/>
            <person name="Spirin V."/>
            <person name="Szebenyi C."/>
            <person name="Tomsovsky M."/>
            <person name="Tulloss R.E."/>
            <person name="Uehling J."/>
            <person name="Grigoriev I.V."/>
            <person name="Vagvolgyi C."/>
            <person name="Papp T."/>
            <person name="Martin F.M."/>
            <person name="Miettinen O."/>
            <person name="Hibbett D.S."/>
            <person name="Nagy L.G."/>
        </authorList>
    </citation>
    <scope>NUCLEOTIDE SEQUENCE [LARGE SCALE GENOMIC DNA]</scope>
    <source>
        <strain evidence="5 6">CBS 121175</strain>
    </source>
</reference>
<proteinExistence type="inferred from homology"/>
<dbReference type="InterPro" id="IPR001245">
    <property type="entry name" value="Ser-Thr/Tyr_kinase_cat_dom"/>
</dbReference>
<dbReference type="PANTHER" id="PTHR44329:SF214">
    <property type="entry name" value="PROTEIN KINASE DOMAIN-CONTAINING PROTEIN"/>
    <property type="match status" value="1"/>
</dbReference>
<evidence type="ECO:0000256" key="1">
    <source>
        <dbReference type="ARBA" id="ARBA00008171"/>
    </source>
</evidence>
<dbReference type="Pfam" id="PF24883">
    <property type="entry name" value="NPHP3_N"/>
    <property type="match status" value="1"/>
</dbReference>
<evidence type="ECO:0000256" key="3">
    <source>
        <dbReference type="SAM" id="MobiDB-lite"/>
    </source>
</evidence>
<dbReference type="Gene3D" id="3.40.50.300">
    <property type="entry name" value="P-loop containing nucleotide triphosphate hydrolases"/>
    <property type="match status" value="1"/>
</dbReference>
<dbReference type="InterPro" id="IPR008271">
    <property type="entry name" value="Ser/Thr_kinase_AS"/>
</dbReference>
<dbReference type="OrthoDB" id="4062651at2759"/>